<keyword evidence="4" id="KW-1185">Reference proteome</keyword>
<dbReference type="SUPFAM" id="SSF82153">
    <property type="entry name" value="FAS1 domain"/>
    <property type="match status" value="1"/>
</dbReference>
<dbReference type="PANTHER" id="PTHR33985:SF29">
    <property type="entry name" value="FAS1 DOMAIN-CONTAINING PROTEIN"/>
    <property type="match status" value="1"/>
</dbReference>
<dbReference type="InterPro" id="IPR052806">
    <property type="entry name" value="Fasciclin-like_AGP"/>
</dbReference>
<accession>A0A835ICI2</accession>
<organism evidence="3 4">
    <name type="scientific">Coptis chinensis</name>
    <dbReference type="NCBI Taxonomy" id="261450"/>
    <lineage>
        <taxon>Eukaryota</taxon>
        <taxon>Viridiplantae</taxon>
        <taxon>Streptophyta</taxon>
        <taxon>Embryophyta</taxon>
        <taxon>Tracheophyta</taxon>
        <taxon>Spermatophyta</taxon>
        <taxon>Magnoliopsida</taxon>
        <taxon>Ranunculales</taxon>
        <taxon>Ranunculaceae</taxon>
        <taxon>Coptidoideae</taxon>
        <taxon>Coptis</taxon>
    </lineage>
</organism>
<comment type="similarity">
    <text evidence="1">Belongs to the fasciclin-like AGP family.</text>
</comment>
<dbReference type="AlphaFoldDB" id="A0A835ICI2"/>
<dbReference type="InterPro" id="IPR036378">
    <property type="entry name" value="FAS1_dom_sf"/>
</dbReference>
<proteinExistence type="inferred from homology"/>
<dbReference type="InterPro" id="IPR000782">
    <property type="entry name" value="FAS1_domain"/>
</dbReference>
<dbReference type="PROSITE" id="PS50213">
    <property type="entry name" value="FAS1"/>
    <property type="match status" value="1"/>
</dbReference>
<sequence length="136" mass="14971">MAHLPSFGYRLLITQGNRVSPVEGVTSSDHNNRETHEKIVKAISDGGYSAMSLTLEMTLPTLISSALSNNNAATVTIFCPADEAFFSLKYPQPHLTLVKYHVSPMKIEKEDLESTLSHMDPRLIPSFMATPSSLVH</sequence>
<comment type="caution">
    <text evidence="3">The sequence shown here is derived from an EMBL/GenBank/DDBJ whole genome shotgun (WGS) entry which is preliminary data.</text>
</comment>
<dbReference type="Proteomes" id="UP000631114">
    <property type="component" value="Unassembled WGS sequence"/>
</dbReference>
<dbReference type="PANTHER" id="PTHR33985">
    <property type="entry name" value="OS02G0491300 PROTEIN-RELATED"/>
    <property type="match status" value="1"/>
</dbReference>
<evidence type="ECO:0000256" key="1">
    <source>
        <dbReference type="ARBA" id="ARBA00007843"/>
    </source>
</evidence>
<name>A0A835ICI2_9MAGN</name>
<evidence type="ECO:0000313" key="3">
    <source>
        <dbReference type="EMBL" id="KAF9614344.1"/>
    </source>
</evidence>
<reference evidence="3 4" key="1">
    <citation type="submission" date="2020-10" db="EMBL/GenBank/DDBJ databases">
        <title>The Coptis chinensis genome and diversification of protoberbering-type alkaloids.</title>
        <authorList>
            <person name="Wang B."/>
            <person name="Shu S."/>
            <person name="Song C."/>
            <person name="Liu Y."/>
        </authorList>
    </citation>
    <scope>NUCLEOTIDE SEQUENCE [LARGE SCALE GENOMIC DNA]</scope>
    <source>
        <strain evidence="3">HL-2020</strain>
        <tissue evidence="3">Leaf</tissue>
    </source>
</reference>
<gene>
    <name evidence="3" type="ORF">IFM89_018097</name>
</gene>
<dbReference type="OrthoDB" id="1893649at2759"/>
<protein>
    <recommendedName>
        <fullName evidence="2">FAS1 domain-containing protein</fullName>
    </recommendedName>
</protein>
<evidence type="ECO:0000259" key="2">
    <source>
        <dbReference type="PROSITE" id="PS50213"/>
    </source>
</evidence>
<dbReference type="EMBL" id="JADFTS010000003">
    <property type="protein sequence ID" value="KAF9614344.1"/>
    <property type="molecule type" value="Genomic_DNA"/>
</dbReference>
<evidence type="ECO:0000313" key="4">
    <source>
        <dbReference type="Proteomes" id="UP000631114"/>
    </source>
</evidence>
<feature type="domain" description="FAS1" evidence="2">
    <location>
        <begin position="35"/>
        <end position="136"/>
    </location>
</feature>